<dbReference type="GO" id="GO:0000390">
    <property type="term" value="P:spliceosomal complex disassembly"/>
    <property type="evidence" value="ECO:0007669"/>
    <property type="project" value="InterPro"/>
</dbReference>
<dbReference type="GO" id="GO:0071008">
    <property type="term" value="C:U2-type post-mRNA release spliceosomal complex"/>
    <property type="evidence" value="ECO:0007669"/>
    <property type="project" value="TreeGrafter"/>
</dbReference>
<evidence type="ECO:0000259" key="8">
    <source>
        <dbReference type="PROSITE" id="PS50174"/>
    </source>
</evidence>
<keyword evidence="10" id="KW-1185">Reference proteome</keyword>
<comment type="caution">
    <text evidence="9">The sequence shown here is derived from an EMBL/GenBank/DDBJ whole genome shotgun (WGS) entry which is preliminary data.</text>
</comment>
<dbReference type="OMA" id="RALQKWH"/>
<dbReference type="AlphaFoldDB" id="I2FYR8"/>
<dbReference type="EMBL" id="CAGI01000170">
    <property type="protein sequence ID" value="CCF52061.1"/>
    <property type="molecule type" value="Genomic_DNA"/>
</dbReference>
<keyword evidence="5" id="KW-0508">mRNA splicing</keyword>
<feature type="region of interest" description="Disordered" evidence="7">
    <location>
        <begin position="1"/>
        <end position="296"/>
    </location>
</feature>
<proteinExistence type="inferred from homology"/>
<protein>
    <submittedName>
        <fullName evidence="9">Related to Tuftelin-interacting protein 11</fullName>
    </submittedName>
</protein>
<feature type="region of interest" description="Disordered" evidence="7">
    <location>
        <begin position="338"/>
        <end position="396"/>
    </location>
</feature>
<feature type="compositionally biased region" description="Basic and acidic residues" evidence="7">
    <location>
        <begin position="75"/>
        <end position="86"/>
    </location>
</feature>
<evidence type="ECO:0000313" key="9">
    <source>
        <dbReference type="EMBL" id="CCF52061.1"/>
    </source>
</evidence>
<feature type="compositionally biased region" description="Acidic residues" evidence="7">
    <location>
        <begin position="10"/>
        <end position="29"/>
    </location>
</feature>
<organism evidence="9 10">
    <name type="scientific">Ustilago hordei</name>
    <name type="common">Barley covered smut fungus</name>
    <dbReference type="NCBI Taxonomy" id="120017"/>
    <lineage>
        <taxon>Eukaryota</taxon>
        <taxon>Fungi</taxon>
        <taxon>Dikarya</taxon>
        <taxon>Basidiomycota</taxon>
        <taxon>Ustilaginomycotina</taxon>
        <taxon>Ustilaginomycetes</taxon>
        <taxon>Ustilaginales</taxon>
        <taxon>Ustilaginaceae</taxon>
        <taxon>Ustilago</taxon>
    </lineage>
</organism>
<evidence type="ECO:0000313" key="10">
    <source>
        <dbReference type="Proteomes" id="UP000006174"/>
    </source>
</evidence>
<dbReference type="HOGENOM" id="CLU_007977_2_1_1"/>
<dbReference type="Pfam" id="PF12457">
    <property type="entry name" value="TIP_N"/>
    <property type="match status" value="1"/>
</dbReference>
<keyword evidence="4" id="KW-0747">Spliceosome</keyword>
<dbReference type="Pfam" id="PF07842">
    <property type="entry name" value="GCFC"/>
    <property type="match status" value="1"/>
</dbReference>
<dbReference type="Pfam" id="PF01585">
    <property type="entry name" value="G-patch"/>
    <property type="match status" value="1"/>
</dbReference>
<dbReference type="STRING" id="1128400.I2FYR8"/>
<dbReference type="InterPro" id="IPR000467">
    <property type="entry name" value="G_patch_dom"/>
</dbReference>
<dbReference type="PANTHER" id="PTHR23329">
    <property type="entry name" value="TUFTELIN-INTERACTING PROTEIN 11-RELATED"/>
    <property type="match status" value="1"/>
</dbReference>
<keyword evidence="3" id="KW-0507">mRNA processing</keyword>
<evidence type="ECO:0000256" key="1">
    <source>
        <dbReference type="ARBA" id="ARBA00004123"/>
    </source>
</evidence>
<evidence type="ECO:0000256" key="4">
    <source>
        <dbReference type="ARBA" id="ARBA00022728"/>
    </source>
</evidence>
<dbReference type="GO" id="GO:0003676">
    <property type="term" value="F:nucleic acid binding"/>
    <property type="evidence" value="ECO:0007669"/>
    <property type="project" value="InterPro"/>
</dbReference>
<sequence length="1006" mass="109959">MARHRKDPFADDFLDDDSDLSSAPEDDLDVGSSSGLGSHARKRMRRSKDDAVYGIFGDDEDAANEAEGGMGSTVRARDAKGRKVDYRAGQAFVPASSSTTQRKDASEDDAEAETLQAKEEEADEEKEVVDDFQPTSFHSSRQHRGGLGSGSQISREPREPTPPKALNAGGRAGIGARAGIGSRSINDQEGEGGPSKRKSGLTSLSMFVSAGASKVSDTKVPPHEVAPSISTAKTTATAAPSTAPPQGIAMEEQLSAAGLPTAFAAPKPTLAPSSAFQRASKPTPPPSIPPTSIKFGSKFDPSAYLASMGWTGGGLGKSGQGIVAPIEVQLRPERAGIAYGGLKEKTQQARNEARRRGQGSPSPPPSGKKQKGKKEKRPVWTQPEREKKPRKPKIEHRTYEQILSEIGAAPAPAGGEKIYDASSGQLREVTDLASALGRKKGVPTASQSVLPELQHNLRLICDANGQTLAALAREGRQIMDRRRWLKRESEMEERKQVAEVAKTQRIREVLVLVRKLEEGSGRASVEVEDRGKEVLDGFTPLVQELGANFADEILELGLDEAVIGAVAPIFRVLWSSGSWTPLRQPHAGVSYLKQWLAVIRPSPTSTKKTATAVVMTSYESLLWTLWMPSIRSSLNNAFKPHHPSSALVLLETWHPLLPTFIFDNIIQQLLLPKLRAGIAMWDARTSTWGLEHVVFPWLPLLGIPRMQEVLDEAKRRLRSGLKVLSLNKGPSKGLGQWRKFYTEKEGGRGEWEGLMLSTLVPRLSSYLERQFRVDPVNQNLEPLNVALGWKGVIGRSTVKRVVVADLFPKWLQVLCDWLKQPQVQLGEVAEWYEFWRSFFLHHHLVEEGEREEDAANIGFCLGLNLINSALDHPLDQRGKLRPPAFTLPSRHRSSAPKKATTPELQDDSEKEVATFRSVLIDELATHDMFLLKTSEVHRISPTATTAVWRVSKSPSGAAGGGGKGKEKSVKVFIDDDVVFLHRLNTEGEGEGEWEPISISTLVAALE</sequence>
<comment type="subcellular location">
    <subcellularLocation>
        <location evidence="1">Nucleus</location>
    </subcellularLocation>
</comment>
<evidence type="ECO:0000256" key="7">
    <source>
        <dbReference type="SAM" id="MobiDB-lite"/>
    </source>
</evidence>
<evidence type="ECO:0000256" key="6">
    <source>
        <dbReference type="ARBA" id="ARBA00023242"/>
    </source>
</evidence>
<gene>
    <name evidence="9" type="ORF">UHOR_05196</name>
</gene>
<dbReference type="InterPro" id="IPR022159">
    <property type="entry name" value="STIP/TFIP11_N"/>
</dbReference>
<keyword evidence="6" id="KW-0539">Nucleus</keyword>
<feature type="compositionally biased region" description="Low complexity" evidence="7">
    <location>
        <begin position="226"/>
        <end position="245"/>
    </location>
</feature>
<feature type="region of interest" description="Disordered" evidence="7">
    <location>
        <begin position="881"/>
        <end position="908"/>
    </location>
</feature>
<reference evidence="9 10" key="1">
    <citation type="journal article" date="2012" name="Plant Cell">
        <title>Genome comparison of barley and maize smut fungi reveals targeted loss of RNA silencing components and species-specific presence of transposable elements.</title>
        <authorList>
            <person name="Laurie J.D."/>
            <person name="Ali S."/>
            <person name="Linning R."/>
            <person name="Mannhaupt G."/>
            <person name="Wong P."/>
            <person name="Gueldener U."/>
            <person name="Muensterkoetter M."/>
            <person name="Moore R."/>
            <person name="Kahmann R."/>
            <person name="Bakkeren G."/>
            <person name="Schirawski J."/>
        </authorList>
    </citation>
    <scope>NUCLEOTIDE SEQUENCE [LARGE SCALE GENOMIC DNA]</scope>
    <source>
        <strain evidence="10">Uh4875-4</strain>
    </source>
</reference>
<feature type="compositionally biased region" description="Acidic residues" evidence="7">
    <location>
        <begin position="120"/>
        <end position="130"/>
    </location>
</feature>
<feature type="domain" description="G-patch" evidence="8">
    <location>
        <begin position="305"/>
        <end position="342"/>
    </location>
</feature>
<dbReference type="PANTHER" id="PTHR23329:SF1">
    <property type="entry name" value="TUFTELIN-INTERACTING PROTEIN 11"/>
    <property type="match status" value="1"/>
</dbReference>
<name>I2FYR8_USTHO</name>
<evidence type="ECO:0000256" key="3">
    <source>
        <dbReference type="ARBA" id="ARBA00022664"/>
    </source>
</evidence>
<feature type="compositionally biased region" description="Basic and acidic residues" evidence="7">
    <location>
        <begin position="342"/>
        <end position="355"/>
    </location>
</feature>
<dbReference type="SMART" id="SM00443">
    <property type="entry name" value="G_patch"/>
    <property type="match status" value="1"/>
</dbReference>
<dbReference type="eggNOG" id="KOG2184">
    <property type="taxonomic scope" value="Eukaryota"/>
</dbReference>
<evidence type="ECO:0000256" key="5">
    <source>
        <dbReference type="ARBA" id="ARBA00023187"/>
    </source>
</evidence>
<comment type="similarity">
    <text evidence="2">Belongs to the TFP11/STIP family.</text>
</comment>
<dbReference type="InterPro" id="IPR045211">
    <property type="entry name" value="TFP11/STIP/Ntr1"/>
</dbReference>
<dbReference type="Proteomes" id="UP000006174">
    <property type="component" value="Unassembled WGS sequence"/>
</dbReference>
<dbReference type="PROSITE" id="PS50174">
    <property type="entry name" value="G_PATCH"/>
    <property type="match status" value="1"/>
</dbReference>
<accession>I2FYR8</accession>
<dbReference type="InterPro" id="IPR022783">
    <property type="entry name" value="GCFC_dom"/>
</dbReference>
<evidence type="ECO:0000256" key="2">
    <source>
        <dbReference type="ARBA" id="ARBA00010900"/>
    </source>
</evidence>